<dbReference type="SUPFAM" id="SSF51215">
    <property type="entry name" value="Regulatory protein AraC"/>
    <property type="match status" value="1"/>
</dbReference>
<keyword evidence="2" id="KW-0238">DNA-binding</keyword>
<dbReference type="InterPro" id="IPR009057">
    <property type="entry name" value="Homeodomain-like_sf"/>
</dbReference>
<dbReference type="Gene3D" id="1.10.10.60">
    <property type="entry name" value="Homeodomain-like"/>
    <property type="match status" value="2"/>
</dbReference>
<evidence type="ECO:0000259" key="4">
    <source>
        <dbReference type="PROSITE" id="PS01124"/>
    </source>
</evidence>
<dbReference type="EMBL" id="JBHTJZ010000017">
    <property type="protein sequence ID" value="MFD0960255.1"/>
    <property type="molecule type" value="Genomic_DNA"/>
</dbReference>
<keyword evidence="1" id="KW-0805">Transcription regulation</keyword>
<evidence type="ECO:0000256" key="2">
    <source>
        <dbReference type="ARBA" id="ARBA00023125"/>
    </source>
</evidence>
<evidence type="ECO:0000313" key="6">
    <source>
        <dbReference type="Proteomes" id="UP001596989"/>
    </source>
</evidence>
<dbReference type="Pfam" id="PF02311">
    <property type="entry name" value="AraC_binding"/>
    <property type="match status" value="1"/>
</dbReference>
<proteinExistence type="predicted"/>
<keyword evidence="6" id="KW-1185">Reference proteome</keyword>
<protein>
    <submittedName>
        <fullName evidence="5">AraC family transcriptional regulator</fullName>
    </submittedName>
</protein>
<dbReference type="Pfam" id="PF12833">
    <property type="entry name" value="HTH_18"/>
    <property type="match status" value="1"/>
</dbReference>
<dbReference type="InterPro" id="IPR018060">
    <property type="entry name" value="HTH_AraC"/>
</dbReference>
<dbReference type="InterPro" id="IPR018062">
    <property type="entry name" value="HTH_AraC-typ_CS"/>
</dbReference>
<dbReference type="SUPFAM" id="SSF46689">
    <property type="entry name" value="Homeodomain-like"/>
    <property type="match status" value="2"/>
</dbReference>
<dbReference type="InterPro" id="IPR037923">
    <property type="entry name" value="HTH-like"/>
</dbReference>
<dbReference type="Gene3D" id="2.60.120.10">
    <property type="entry name" value="Jelly Rolls"/>
    <property type="match status" value="1"/>
</dbReference>
<sequence length="286" mass="33419">MTQAHSLARNLIENLELHLEIVEYHAVSKHWQAHDIVSPFNRFFLITEGECWVKIDGEEFRPRQGQWLLLPAGRKLSFSALHGSALTKYWCHFTATVGELNLFHMLQLPWVIDPDNTDALHSLFDELIVAFSCEDWNAPLRVRSLLYEIVMQYFSHCPNQLTTWSTPAYMDRIKLAIRHIEDHLHEELSIARLAESAHFHPNYFIRIFKRMTGMTPAHYIQRARIRKAKLLLTSTRQPIGQIATEIGMDVYYLSRIFKQHTGYSPSEYRSLLEDAAPAPYERTTRE</sequence>
<dbReference type="InterPro" id="IPR014710">
    <property type="entry name" value="RmlC-like_jellyroll"/>
</dbReference>
<gene>
    <name evidence="5" type="ORF">ACFQ2I_12740</name>
</gene>
<evidence type="ECO:0000256" key="3">
    <source>
        <dbReference type="ARBA" id="ARBA00023163"/>
    </source>
</evidence>
<dbReference type="Proteomes" id="UP001596989">
    <property type="component" value="Unassembled WGS sequence"/>
</dbReference>
<dbReference type="InterPro" id="IPR003313">
    <property type="entry name" value="AraC-bd"/>
</dbReference>
<dbReference type="PROSITE" id="PS00041">
    <property type="entry name" value="HTH_ARAC_FAMILY_1"/>
    <property type="match status" value="1"/>
</dbReference>
<dbReference type="PROSITE" id="PS01124">
    <property type="entry name" value="HTH_ARAC_FAMILY_2"/>
    <property type="match status" value="1"/>
</dbReference>
<dbReference type="RefSeq" id="WP_377564681.1">
    <property type="nucleotide sequence ID" value="NZ_JBHTJZ010000017.1"/>
</dbReference>
<accession>A0ABW3HRZ2</accession>
<organism evidence="5 6">
    <name type="scientific">Paenibacillus chungangensis</name>
    <dbReference type="NCBI Taxonomy" id="696535"/>
    <lineage>
        <taxon>Bacteria</taxon>
        <taxon>Bacillati</taxon>
        <taxon>Bacillota</taxon>
        <taxon>Bacilli</taxon>
        <taxon>Bacillales</taxon>
        <taxon>Paenibacillaceae</taxon>
        <taxon>Paenibacillus</taxon>
    </lineage>
</organism>
<keyword evidence="3" id="KW-0804">Transcription</keyword>
<dbReference type="PANTHER" id="PTHR43280">
    <property type="entry name" value="ARAC-FAMILY TRANSCRIPTIONAL REGULATOR"/>
    <property type="match status" value="1"/>
</dbReference>
<evidence type="ECO:0000313" key="5">
    <source>
        <dbReference type="EMBL" id="MFD0960255.1"/>
    </source>
</evidence>
<name>A0ABW3HRZ2_9BACL</name>
<dbReference type="PANTHER" id="PTHR43280:SF28">
    <property type="entry name" value="HTH-TYPE TRANSCRIPTIONAL ACTIVATOR RHAS"/>
    <property type="match status" value="1"/>
</dbReference>
<reference evidence="6" key="1">
    <citation type="journal article" date="2019" name="Int. J. Syst. Evol. Microbiol.">
        <title>The Global Catalogue of Microorganisms (GCM) 10K type strain sequencing project: providing services to taxonomists for standard genome sequencing and annotation.</title>
        <authorList>
            <consortium name="The Broad Institute Genomics Platform"/>
            <consortium name="The Broad Institute Genome Sequencing Center for Infectious Disease"/>
            <person name="Wu L."/>
            <person name="Ma J."/>
        </authorList>
    </citation>
    <scope>NUCLEOTIDE SEQUENCE [LARGE SCALE GENOMIC DNA]</scope>
    <source>
        <strain evidence="6">CCUG 59129</strain>
    </source>
</reference>
<evidence type="ECO:0000256" key="1">
    <source>
        <dbReference type="ARBA" id="ARBA00023015"/>
    </source>
</evidence>
<dbReference type="SMART" id="SM00342">
    <property type="entry name" value="HTH_ARAC"/>
    <property type="match status" value="1"/>
</dbReference>
<comment type="caution">
    <text evidence="5">The sequence shown here is derived from an EMBL/GenBank/DDBJ whole genome shotgun (WGS) entry which is preliminary data.</text>
</comment>
<feature type="domain" description="HTH araC/xylS-type" evidence="4">
    <location>
        <begin position="174"/>
        <end position="271"/>
    </location>
</feature>